<evidence type="ECO:0008006" key="4">
    <source>
        <dbReference type="Google" id="ProtNLM"/>
    </source>
</evidence>
<accession>A0A370CCA3</accession>
<dbReference type="VEuPathDB" id="FungiDB:M747DRAFT_57814"/>
<evidence type="ECO:0000313" key="3">
    <source>
        <dbReference type="Proteomes" id="UP000253845"/>
    </source>
</evidence>
<evidence type="ECO:0000313" key="2">
    <source>
        <dbReference type="EMBL" id="RDH25428.1"/>
    </source>
</evidence>
<dbReference type="EMBL" id="KZ851900">
    <property type="protein sequence ID" value="RDH25428.1"/>
    <property type="molecule type" value="Genomic_DNA"/>
</dbReference>
<dbReference type="Proteomes" id="UP000253845">
    <property type="component" value="Unassembled WGS sequence"/>
</dbReference>
<protein>
    <recommendedName>
        <fullName evidence="4">Transmembrane protein</fullName>
    </recommendedName>
</protein>
<organism evidence="2 3">
    <name type="scientific">Aspergillus niger ATCC 13496</name>
    <dbReference type="NCBI Taxonomy" id="1353008"/>
    <lineage>
        <taxon>Eukaryota</taxon>
        <taxon>Fungi</taxon>
        <taxon>Dikarya</taxon>
        <taxon>Ascomycota</taxon>
        <taxon>Pezizomycotina</taxon>
        <taxon>Eurotiomycetes</taxon>
        <taxon>Eurotiomycetidae</taxon>
        <taxon>Eurotiales</taxon>
        <taxon>Aspergillaceae</taxon>
        <taxon>Aspergillus</taxon>
        <taxon>Aspergillus subgen. Circumdati</taxon>
    </lineage>
</organism>
<evidence type="ECO:0000256" key="1">
    <source>
        <dbReference type="SAM" id="Phobius"/>
    </source>
</evidence>
<keyword evidence="1" id="KW-0812">Transmembrane</keyword>
<sequence length="69" mass="7901">MALDGSGHEQRKDVSISCSAHFYLVFRALLPLIGYLYLGFFFIRACIKSRVFVHGGLWDFCINDHHHSS</sequence>
<dbReference type="AlphaFoldDB" id="A0A370CCA3"/>
<keyword evidence="1" id="KW-0472">Membrane</keyword>
<proteinExistence type="predicted"/>
<reference evidence="2 3" key="1">
    <citation type="submission" date="2018-07" db="EMBL/GenBank/DDBJ databases">
        <title>Section-level genome sequencing of Aspergillus section Nigri to investigate inter- and intra-species variation.</title>
        <authorList>
            <consortium name="DOE Joint Genome Institute"/>
            <person name="Vesth T.C."/>
            <person name="Nybo J.L."/>
            <person name="Theobald S."/>
            <person name="Frisvad J.C."/>
            <person name="Larsen T.O."/>
            <person name="Nielsen K.F."/>
            <person name="Hoof J.B."/>
            <person name="Brandl J."/>
            <person name="Salamov A."/>
            <person name="Riley R."/>
            <person name="Gladden J.M."/>
            <person name="Phatale P."/>
            <person name="Nielsen M.T."/>
            <person name="Lyhne E.K."/>
            <person name="Kogle M.E."/>
            <person name="Strasser K."/>
            <person name="McDonnell E."/>
            <person name="Barry K."/>
            <person name="Clum A."/>
            <person name="Chen C."/>
            <person name="Nolan M."/>
            <person name="Sandor L."/>
            <person name="Kuo A."/>
            <person name="Lipzen A."/>
            <person name="Hainaut M."/>
            <person name="Drula E."/>
            <person name="Tsang A."/>
            <person name="Magnuson J.K."/>
            <person name="Henrissat B."/>
            <person name="Wiebenga A."/>
            <person name="Simmons B.A."/>
            <person name="Makela M.R."/>
            <person name="De vries R.P."/>
            <person name="Grigoriev I.V."/>
            <person name="Mortensen U.H."/>
            <person name="Baker S.E."/>
            <person name="Andersen M.R."/>
        </authorList>
    </citation>
    <scope>NUCLEOTIDE SEQUENCE [LARGE SCALE GENOMIC DNA]</scope>
    <source>
        <strain evidence="2 3">ATCC 13496</strain>
    </source>
</reference>
<name>A0A370CCA3_ASPNG</name>
<gene>
    <name evidence="2" type="ORF">M747DRAFT_57814</name>
</gene>
<keyword evidence="1" id="KW-1133">Transmembrane helix</keyword>
<feature type="transmembrane region" description="Helical" evidence="1">
    <location>
        <begin position="20"/>
        <end position="43"/>
    </location>
</feature>